<dbReference type="InterPro" id="IPR011598">
    <property type="entry name" value="bHLH_dom"/>
</dbReference>
<feature type="region of interest" description="Disordered" evidence="5">
    <location>
        <begin position="451"/>
        <end position="500"/>
    </location>
</feature>
<feature type="compositionally biased region" description="Gly residues" evidence="5">
    <location>
        <begin position="469"/>
        <end position="482"/>
    </location>
</feature>
<keyword evidence="3" id="KW-0804">Transcription</keyword>
<dbReference type="Pfam" id="PF00010">
    <property type="entry name" value="HLH"/>
    <property type="match status" value="1"/>
</dbReference>
<evidence type="ECO:0000313" key="7">
    <source>
        <dbReference type="EMBL" id="TGZ77542.1"/>
    </source>
</evidence>
<protein>
    <recommendedName>
        <fullName evidence="6">BHLH domain-containing protein</fullName>
    </recommendedName>
</protein>
<feature type="region of interest" description="Disordered" evidence="5">
    <location>
        <begin position="1"/>
        <end position="32"/>
    </location>
</feature>
<dbReference type="InterPro" id="IPR051732">
    <property type="entry name" value="USF"/>
</dbReference>
<dbReference type="GO" id="GO:0005634">
    <property type="term" value="C:nucleus"/>
    <property type="evidence" value="ECO:0007669"/>
    <property type="project" value="UniProtKB-SubCell"/>
</dbReference>
<accession>A0A4S2MKR3</accession>
<dbReference type="CDD" id="cd11387">
    <property type="entry name" value="bHLHzip_USF_MITF"/>
    <property type="match status" value="1"/>
</dbReference>
<dbReference type="EMBL" id="ML220152">
    <property type="protein sequence ID" value="TGZ77542.1"/>
    <property type="molecule type" value="Genomic_DNA"/>
</dbReference>
<keyword evidence="4" id="KW-0539">Nucleus</keyword>
<evidence type="ECO:0000259" key="6">
    <source>
        <dbReference type="PROSITE" id="PS50888"/>
    </source>
</evidence>
<feature type="compositionally biased region" description="Polar residues" evidence="5">
    <location>
        <begin position="1"/>
        <end position="15"/>
    </location>
</feature>
<evidence type="ECO:0000313" key="8">
    <source>
        <dbReference type="Proteomes" id="UP000298138"/>
    </source>
</evidence>
<feature type="region of interest" description="Disordered" evidence="5">
    <location>
        <begin position="342"/>
        <end position="361"/>
    </location>
</feature>
<dbReference type="STRING" id="341454.A0A4S2MKR3"/>
<dbReference type="GO" id="GO:0000981">
    <property type="term" value="F:DNA-binding transcription factor activity, RNA polymerase II-specific"/>
    <property type="evidence" value="ECO:0007669"/>
    <property type="project" value="TreeGrafter"/>
</dbReference>
<organism evidence="7 8">
    <name type="scientific">Ascodesmis nigricans</name>
    <dbReference type="NCBI Taxonomy" id="341454"/>
    <lineage>
        <taxon>Eukaryota</taxon>
        <taxon>Fungi</taxon>
        <taxon>Dikarya</taxon>
        <taxon>Ascomycota</taxon>
        <taxon>Pezizomycotina</taxon>
        <taxon>Pezizomycetes</taxon>
        <taxon>Pezizales</taxon>
        <taxon>Ascodesmidaceae</taxon>
        <taxon>Ascodesmis</taxon>
    </lineage>
</organism>
<evidence type="ECO:0000256" key="5">
    <source>
        <dbReference type="SAM" id="MobiDB-lite"/>
    </source>
</evidence>
<comment type="subcellular location">
    <subcellularLocation>
        <location evidence="1">Nucleus</location>
    </subcellularLocation>
</comment>
<dbReference type="SMART" id="SM00353">
    <property type="entry name" value="HLH"/>
    <property type="match status" value="1"/>
</dbReference>
<dbReference type="GO" id="GO:0046983">
    <property type="term" value="F:protein dimerization activity"/>
    <property type="evidence" value="ECO:0007669"/>
    <property type="project" value="InterPro"/>
</dbReference>
<dbReference type="Proteomes" id="UP000298138">
    <property type="component" value="Unassembled WGS sequence"/>
</dbReference>
<dbReference type="InParanoid" id="A0A4S2MKR3"/>
<evidence type="ECO:0000256" key="2">
    <source>
        <dbReference type="ARBA" id="ARBA00023015"/>
    </source>
</evidence>
<name>A0A4S2MKR3_9PEZI</name>
<dbReference type="GO" id="GO:0000978">
    <property type="term" value="F:RNA polymerase II cis-regulatory region sequence-specific DNA binding"/>
    <property type="evidence" value="ECO:0007669"/>
    <property type="project" value="TreeGrafter"/>
</dbReference>
<keyword evidence="2" id="KW-0805">Transcription regulation</keyword>
<dbReference type="InterPro" id="IPR036638">
    <property type="entry name" value="HLH_DNA-bd_sf"/>
</dbReference>
<sequence length="500" mass="54575">MTPGMQSFRNQNGGPTSPAPLIKNEPRDDQGFSYMTTGGFSTNFHGGNGINPSELHGTSFHNGGWGGQQGGPGMFNDDELAEGLMDTQMNNGFEHAQHDQFGGVSMLDNYNDSIDLTQPYNAQPQQEPVQSPYLQTFPQSLRQMRNFNGEGTPSSFGSPHLGAGSPFEYMDKSVKRPISNMQRTTSQHSPIPMSPHTPTTPHLGASSVPVQVMQRPRHIKTMSAQYDNASLNFGLESPMSPHNLDAFKKQAGSLPAKTDAFQTQEMKRRRRRESHNLVERRRRDNINERIQELSGLVPTHRLEDEKVKKQLQTNGQLSPQIGQSGSPPRATSMLAGGIGRRASGVPNSLVPDEKDKGPNKGDILNGAVGWMKDLMWALHRKTEQEKQLRALVLQLGGTLPAYEETEEDRRMESELRRALGKHEAGADGFSYSRGPGAGLRVPGFTDYAGNPVKEGEEMSPGARESAGASSGGTPAGGQGFWGEGMQLKEEDEFAVGMDMS</sequence>
<dbReference type="Gene3D" id="4.10.280.10">
    <property type="entry name" value="Helix-loop-helix DNA-binding domain"/>
    <property type="match status" value="1"/>
</dbReference>
<dbReference type="AlphaFoldDB" id="A0A4S2MKR3"/>
<proteinExistence type="predicted"/>
<dbReference type="PANTHER" id="PTHR46117:SF3">
    <property type="entry name" value="FI24210P1"/>
    <property type="match status" value="1"/>
</dbReference>
<dbReference type="PANTHER" id="PTHR46117">
    <property type="entry name" value="FI24210P1"/>
    <property type="match status" value="1"/>
</dbReference>
<dbReference type="SUPFAM" id="SSF47459">
    <property type="entry name" value="HLH, helix-loop-helix DNA-binding domain"/>
    <property type="match status" value="1"/>
</dbReference>
<evidence type="ECO:0000256" key="4">
    <source>
        <dbReference type="ARBA" id="ARBA00023242"/>
    </source>
</evidence>
<dbReference type="PROSITE" id="PS50888">
    <property type="entry name" value="BHLH"/>
    <property type="match status" value="1"/>
</dbReference>
<evidence type="ECO:0000256" key="3">
    <source>
        <dbReference type="ARBA" id="ARBA00023163"/>
    </source>
</evidence>
<gene>
    <name evidence="7" type="ORF">EX30DRAFT_199094</name>
</gene>
<feature type="compositionally biased region" description="Low complexity" evidence="5">
    <location>
        <begin position="459"/>
        <end position="468"/>
    </location>
</feature>
<keyword evidence="8" id="KW-1185">Reference proteome</keyword>
<dbReference type="OrthoDB" id="690068at2759"/>
<reference evidence="7 8" key="1">
    <citation type="submission" date="2019-04" db="EMBL/GenBank/DDBJ databases">
        <title>Comparative genomics and transcriptomics to analyze fruiting body development in filamentous ascomycetes.</title>
        <authorList>
            <consortium name="DOE Joint Genome Institute"/>
            <person name="Lutkenhaus R."/>
            <person name="Traeger S."/>
            <person name="Breuer J."/>
            <person name="Kuo A."/>
            <person name="Lipzen A."/>
            <person name="Pangilinan J."/>
            <person name="Dilworth D."/>
            <person name="Sandor L."/>
            <person name="Poggeler S."/>
            <person name="Barry K."/>
            <person name="Grigoriev I.V."/>
            <person name="Nowrousian M."/>
        </authorList>
    </citation>
    <scope>NUCLEOTIDE SEQUENCE [LARGE SCALE GENOMIC DNA]</scope>
    <source>
        <strain evidence="7 8">CBS 389.68</strain>
    </source>
</reference>
<feature type="domain" description="BHLH" evidence="6">
    <location>
        <begin position="270"/>
        <end position="374"/>
    </location>
</feature>
<evidence type="ECO:0000256" key="1">
    <source>
        <dbReference type="ARBA" id="ARBA00004123"/>
    </source>
</evidence>